<evidence type="ECO:0000313" key="4">
    <source>
        <dbReference type="Proteomes" id="UP001262410"/>
    </source>
</evidence>
<dbReference type="Gene3D" id="2.40.128.130">
    <property type="entry name" value="Autotransporter beta-domain"/>
    <property type="match status" value="1"/>
</dbReference>
<evidence type="ECO:0000259" key="2">
    <source>
        <dbReference type="PROSITE" id="PS51208"/>
    </source>
</evidence>
<dbReference type="InterPro" id="IPR036709">
    <property type="entry name" value="Autotransporte_beta_dom_sf"/>
</dbReference>
<evidence type="ECO:0000313" key="3">
    <source>
        <dbReference type="EMBL" id="MDR6287979.1"/>
    </source>
</evidence>
<gene>
    <name evidence="3" type="ORF">E9232_000478</name>
</gene>
<feature type="domain" description="Autotransporter" evidence="2">
    <location>
        <begin position="327"/>
        <end position="606"/>
    </location>
</feature>
<feature type="region of interest" description="Disordered" evidence="1">
    <location>
        <begin position="308"/>
        <end position="327"/>
    </location>
</feature>
<comment type="caution">
    <text evidence="3">The sequence shown here is derived from an EMBL/GenBank/DDBJ whole genome shotgun (WGS) entry which is preliminary data.</text>
</comment>
<sequence length="606" mass="62252">MTGTPLFSGARGASRATRAPRAGRRSVLILSGLLALGYAAPALAQMLPLPPGVVVTGPVFRRDGSTVPFVRTGADANSYIFSTAPTESFVNTAQAAVVRTTADTQYVRVYTQGTTRAVGGFIAGSDTVRGLTAAQIKDRLALPYLPDSITIVRVPAGTCILTGTGAPILGNFPANPPSIPVGGPWGGGGTAQSLLIGRSDDPNCANPQFLPADAYANQQLIGAKALAYAPRAGGGNAGAVAQALDRATPPQLFGDMDHVYNSLDLLNIGDQDPLRSALQQLDGEVYADLPSVEIAGAQAFLNTLQQQMRQSRTGGTGPAGGVATGSGGTGTPNAWIAGLGNFGRLSGQADTHDVDFDTAGVAIGFDHRLDEALAVGGALALSTSSFNTRGLSGDGDLTTVSLGLYASYSPAAWYVDGALGYAHGWGAVSRAISFPGIDRFAAADTDSNQFLSNIEAGYRLALGDSTDLTPFAAFQTIVIGQDKITESGAGAIDLEIGGRTVTSAQGQLGAELAQRVDIGLDAPLGLSLRAAWSHDVGDTDRSFDGRFEGSDAAFTVDGARAPRDQARIGVGISLQAQAVNLFLRYDGSFAGDYRSQAATGGLRFSF</sequence>
<dbReference type="Pfam" id="PF03797">
    <property type="entry name" value="Autotransporter"/>
    <property type="match status" value="1"/>
</dbReference>
<dbReference type="EMBL" id="JAVDPW010000001">
    <property type="protein sequence ID" value="MDR6287979.1"/>
    <property type="molecule type" value="Genomic_DNA"/>
</dbReference>
<dbReference type="NCBIfam" id="TIGR01414">
    <property type="entry name" value="autotrans_barl"/>
    <property type="match status" value="1"/>
</dbReference>
<dbReference type="SUPFAM" id="SSF103515">
    <property type="entry name" value="Autotransporter"/>
    <property type="match status" value="1"/>
</dbReference>
<organism evidence="3 4">
    <name type="scientific">Inquilinus ginsengisoli</name>
    <dbReference type="NCBI Taxonomy" id="363840"/>
    <lineage>
        <taxon>Bacteria</taxon>
        <taxon>Pseudomonadati</taxon>
        <taxon>Pseudomonadota</taxon>
        <taxon>Alphaproteobacteria</taxon>
        <taxon>Rhodospirillales</taxon>
        <taxon>Rhodospirillaceae</taxon>
        <taxon>Inquilinus</taxon>
    </lineage>
</organism>
<dbReference type="Proteomes" id="UP001262410">
    <property type="component" value="Unassembled WGS sequence"/>
</dbReference>
<protein>
    <submittedName>
        <fullName evidence="3">Outer membrane autotransporter protein</fullName>
    </submittedName>
</protein>
<reference evidence="3 4" key="1">
    <citation type="submission" date="2023-07" db="EMBL/GenBank/DDBJ databases">
        <title>Sorghum-associated microbial communities from plants grown in Nebraska, USA.</title>
        <authorList>
            <person name="Schachtman D."/>
        </authorList>
    </citation>
    <scope>NUCLEOTIDE SEQUENCE [LARGE SCALE GENOMIC DNA]</scope>
    <source>
        <strain evidence="3 4">584</strain>
    </source>
</reference>
<name>A0ABU1JH86_9PROT</name>
<feature type="compositionally biased region" description="Gly residues" evidence="1">
    <location>
        <begin position="314"/>
        <end position="327"/>
    </location>
</feature>
<proteinExistence type="predicted"/>
<dbReference type="RefSeq" id="WP_309791913.1">
    <property type="nucleotide sequence ID" value="NZ_JAVDPW010000001.1"/>
</dbReference>
<dbReference type="InterPro" id="IPR006315">
    <property type="entry name" value="OM_autotransptr_brl_dom"/>
</dbReference>
<keyword evidence="4" id="KW-1185">Reference proteome</keyword>
<dbReference type="SMART" id="SM00869">
    <property type="entry name" value="Autotransporter"/>
    <property type="match status" value="1"/>
</dbReference>
<accession>A0ABU1JH86</accession>
<dbReference type="InterPro" id="IPR005546">
    <property type="entry name" value="Autotransporte_beta"/>
</dbReference>
<evidence type="ECO:0000256" key="1">
    <source>
        <dbReference type="SAM" id="MobiDB-lite"/>
    </source>
</evidence>
<dbReference type="PROSITE" id="PS51208">
    <property type="entry name" value="AUTOTRANSPORTER"/>
    <property type="match status" value="1"/>
</dbReference>